<keyword evidence="1" id="KW-0347">Helicase</keyword>
<evidence type="ECO:0000313" key="2">
    <source>
        <dbReference type="Proteomes" id="UP000762676"/>
    </source>
</evidence>
<dbReference type="Gene3D" id="3.90.70.120">
    <property type="match status" value="1"/>
</dbReference>
<dbReference type="GO" id="GO:0004386">
    <property type="term" value="F:helicase activity"/>
    <property type="evidence" value="ECO:0007669"/>
    <property type="project" value="UniProtKB-KW"/>
</dbReference>
<dbReference type="InterPro" id="IPR038765">
    <property type="entry name" value="Papain-like_cys_pep_sf"/>
</dbReference>
<proteinExistence type="predicted"/>
<accession>A0AAV4H7L0</accession>
<keyword evidence="1" id="KW-0547">Nucleotide-binding</keyword>
<protein>
    <submittedName>
        <fullName evidence="1">ATP-dependent DNA helicase</fullName>
    </submittedName>
</protein>
<dbReference type="SUPFAM" id="SSF54001">
    <property type="entry name" value="Cysteine proteinases"/>
    <property type="match status" value="1"/>
</dbReference>
<keyword evidence="1" id="KW-0067">ATP-binding</keyword>
<keyword evidence="2" id="KW-1185">Reference proteome</keyword>
<keyword evidence="1" id="KW-0378">Hydrolase</keyword>
<dbReference type="EMBL" id="BMAT01001796">
    <property type="protein sequence ID" value="GFR92730.1"/>
    <property type="molecule type" value="Genomic_DNA"/>
</dbReference>
<comment type="caution">
    <text evidence="1">The sequence shown here is derived from an EMBL/GenBank/DDBJ whole genome shotgun (WGS) entry which is preliminary data.</text>
</comment>
<dbReference type="AlphaFoldDB" id="A0AAV4H7L0"/>
<sequence>MPVLGTLQQGSSLYRNKGKQCMGNSLAAFTHHEPKPASTWDSSNIDTILIIGDNLHTKLFKHSSVTYPKMSDFPMKCEISGYEVDIHNGDSYFGLLDSTEDCPPYFCPKTSLSMISKLAVLIASAIMKNENKFYIFDPHSRSVDGMACSEGLQF</sequence>
<reference evidence="1 2" key="1">
    <citation type="journal article" date="2021" name="Elife">
        <title>Chloroplast acquisition without the gene transfer in kleptoplastic sea slugs, Plakobranchus ocellatus.</title>
        <authorList>
            <person name="Maeda T."/>
            <person name="Takahashi S."/>
            <person name="Yoshida T."/>
            <person name="Shimamura S."/>
            <person name="Takaki Y."/>
            <person name="Nagai Y."/>
            <person name="Toyoda A."/>
            <person name="Suzuki Y."/>
            <person name="Arimoto A."/>
            <person name="Ishii H."/>
            <person name="Satoh N."/>
            <person name="Nishiyama T."/>
            <person name="Hasebe M."/>
            <person name="Maruyama T."/>
            <person name="Minagawa J."/>
            <person name="Obokata J."/>
            <person name="Shigenobu S."/>
        </authorList>
    </citation>
    <scope>NUCLEOTIDE SEQUENCE [LARGE SCALE GENOMIC DNA]</scope>
</reference>
<evidence type="ECO:0000313" key="1">
    <source>
        <dbReference type="EMBL" id="GFR92730.1"/>
    </source>
</evidence>
<gene>
    <name evidence="1" type="ORF">ElyMa_000874900</name>
</gene>
<organism evidence="1 2">
    <name type="scientific">Elysia marginata</name>
    <dbReference type="NCBI Taxonomy" id="1093978"/>
    <lineage>
        <taxon>Eukaryota</taxon>
        <taxon>Metazoa</taxon>
        <taxon>Spiralia</taxon>
        <taxon>Lophotrochozoa</taxon>
        <taxon>Mollusca</taxon>
        <taxon>Gastropoda</taxon>
        <taxon>Heterobranchia</taxon>
        <taxon>Euthyneura</taxon>
        <taxon>Panpulmonata</taxon>
        <taxon>Sacoglossa</taxon>
        <taxon>Placobranchoidea</taxon>
        <taxon>Plakobranchidae</taxon>
        <taxon>Elysia</taxon>
    </lineage>
</organism>
<name>A0AAV4H7L0_9GAST</name>
<dbReference type="Proteomes" id="UP000762676">
    <property type="component" value="Unassembled WGS sequence"/>
</dbReference>